<keyword evidence="14" id="KW-1185">Reference proteome</keyword>
<organism evidence="13 14">
    <name type="scientific">Porites evermanni</name>
    <dbReference type="NCBI Taxonomy" id="104178"/>
    <lineage>
        <taxon>Eukaryota</taxon>
        <taxon>Metazoa</taxon>
        <taxon>Cnidaria</taxon>
        <taxon>Anthozoa</taxon>
        <taxon>Hexacorallia</taxon>
        <taxon>Scleractinia</taxon>
        <taxon>Fungiina</taxon>
        <taxon>Poritidae</taxon>
        <taxon>Porites</taxon>
    </lineage>
</organism>
<evidence type="ECO:0000256" key="7">
    <source>
        <dbReference type="ARBA" id="ARBA00023049"/>
    </source>
</evidence>
<evidence type="ECO:0000313" key="13">
    <source>
        <dbReference type="EMBL" id="CAH3044437.1"/>
    </source>
</evidence>
<dbReference type="InterPro" id="IPR013273">
    <property type="entry name" value="ADAMTS/ADAMTS-like"/>
</dbReference>
<evidence type="ECO:0000256" key="4">
    <source>
        <dbReference type="ARBA" id="ARBA00022723"/>
    </source>
</evidence>
<dbReference type="PRINTS" id="PR01857">
    <property type="entry name" value="ADAMTSFAMILY"/>
</dbReference>
<keyword evidence="5" id="KW-0378">Hydrolase</keyword>
<feature type="signal peptide" evidence="11">
    <location>
        <begin position="1"/>
        <end position="21"/>
    </location>
</feature>
<comment type="caution">
    <text evidence="13">The sequence shown here is derived from an EMBL/GenBank/DDBJ whole genome shotgun (WGS) entry which is preliminary data.</text>
</comment>
<dbReference type="Pfam" id="PF05986">
    <property type="entry name" value="ADAMTS_spacer1"/>
    <property type="match status" value="1"/>
</dbReference>
<keyword evidence="8" id="KW-1015">Disulfide bond</keyword>
<dbReference type="Gene3D" id="2.20.100.10">
    <property type="entry name" value="Thrombospondin type-1 (TSP1) repeat"/>
    <property type="match status" value="4"/>
</dbReference>
<dbReference type="Pfam" id="PF17771">
    <property type="entry name" value="ADAMTS_CR_2"/>
    <property type="match status" value="1"/>
</dbReference>
<evidence type="ECO:0000256" key="6">
    <source>
        <dbReference type="ARBA" id="ARBA00022833"/>
    </source>
</evidence>
<evidence type="ECO:0000256" key="10">
    <source>
        <dbReference type="PROSITE-ProRule" id="PRU00276"/>
    </source>
</evidence>
<evidence type="ECO:0000256" key="8">
    <source>
        <dbReference type="ARBA" id="ARBA00023157"/>
    </source>
</evidence>
<keyword evidence="2" id="KW-0964">Secreted</keyword>
<evidence type="ECO:0000259" key="12">
    <source>
        <dbReference type="PROSITE" id="PS50215"/>
    </source>
</evidence>
<dbReference type="Pfam" id="PF19236">
    <property type="entry name" value="ADAMTS_CR_3"/>
    <property type="match status" value="1"/>
</dbReference>
<dbReference type="Gene3D" id="3.40.1620.60">
    <property type="match status" value="1"/>
</dbReference>
<reference evidence="13 14" key="1">
    <citation type="submission" date="2022-05" db="EMBL/GenBank/DDBJ databases">
        <authorList>
            <consortium name="Genoscope - CEA"/>
            <person name="William W."/>
        </authorList>
    </citation>
    <scope>NUCLEOTIDE SEQUENCE [LARGE SCALE GENOMIC DNA]</scope>
</reference>
<dbReference type="Gene3D" id="2.60.120.830">
    <property type="match status" value="1"/>
</dbReference>
<dbReference type="InterPro" id="IPR036383">
    <property type="entry name" value="TSP1_rpt_sf"/>
</dbReference>
<evidence type="ECO:0000256" key="5">
    <source>
        <dbReference type="ARBA" id="ARBA00022801"/>
    </source>
</evidence>
<keyword evidence="9" id="KW-0325">Glycoprotein</keyword>
<dbReference type="InterPro" id="IPR024079">
    <property type="entry name" value="MetalloPept_cat_dom_sf"/>
</dbReference>
<feature type="binding site" evidence="10">
    <location>
        <position position="383"/>
    </location>
    <ligand>
        <name>Zn(2+)</name>
        <dbReference type="ChEBI" id="CHEBI:29105"/>
        <note>catalytic</note>
    </ligand>
</feature>
<dbReference type="Gene3D" id="3.40.390.10">
    <property type="entry name" value="Collagenase (Catalytic Domain)"/>
    <property type="match status" value="1"/>
</dbReference>
<dbReference type="SUPFAM" id="SSF82895">
    <property type="entry name" value="TSP-1 type 1 repeat"/>
    <property type="match status" value="4"/>
</dbReference>
<evidence type="ECO:0000256" key="1">
    <source>
        <dbReference type="ARBA" id="ARBA00004613"/>
    </source>
</evidence>
<dbReference type="InterPro" id="IPR045371">
    <property type="entry name" value="ADAMTS_CR_3"/>
</dbReference>
<dbReference type="SUPFAM" id="SSF55486">
    <property type="entry name" value="Metalloproteases ('zincins'), catalytic domain"/>
    <property type="match status" value="1"/>
</dbReference>
<dbReference type="InterPro" id="IPR001590">
    <property type="entry name" value="Peptidase_M12B"/>
</dbReference>
<dbReference type="PANTHER" id="PTHR13723:SF200">
    <property type="entry name" value="ADAM METALLOPEPTIDASE WITH THROMBOSPONDIN TYPE 1 MOTIF B, ISOFORM B"/>
    <property type="match status" value="1"/>
</dbReference>
<dbReference type="Pfam" id="PF19030">
    <property type="entry name" value="TSP1_ADAMTS"/>
    <property type="match status" value="3"/>
</dbReference>
<sequence>MRRLIFVAIYFVFSFYQPTISLKQELHATLSNSEMRTYLQADSQEEVPEYNVIKVSRQRNKRSDQPSQKRFSLSAFGKDIELLVEPNNDVVDTDQGLSVERRTVGGTLEKEIHFPKGRFYVGHIASDPNAHVAVREIDEEKGHLSGAFMSDGRFYQIEPLPDHLHQRTALQETGHHVITRRSMNSLMKERIKSVPVKVPGFEHSYKRSVDKIKLDDDYSQDSSYNGTVYIEAMLTADITTCNYYGNGTLDYLLNTANLVSRLYKDKSLGMNVSWVLVKVFLLEGFDPDMDLTANQVTSAGKYIGTFRRWSQKKNTPDGTEGHFDQAALLTRRICGLRDCYIDGLAYFNTPCSSKYGVSVNEARGLTAAFTVAHEMGHNIGLPHDKGECAKGDIMNSVQASGPNAFQWSRCSRAKLQKIFTSLACFHNKPPRSLPSPSLPPGYVDNIDKQCQLAYGEEYKACPSLTESCGALYCSAGSSCYSRGAPVAEGTACGYRKWCMAGTCTQVGTSLPPPVDGNWGPWGSYGACTRTCGGGVKYRSRQCDNPRPHYFGKDCIGSSKGHFEICKTEECAVDRFRQEQCEQHNSDTKKYHAHYLSGARKCTLACVSGNKGSFFGNVKDGTRCTQDPHDYDVCIDGKCQMVGCDKKLLSGKLLDRCLICGGDGSSCVLIKGLYNKNYRVYGRYKGDTMFVIPKGATRIFIKEISKSYNFLSLVSNSTGKYYVPVPSWTETFKAAGTSIYHYMKTIIDAEIISARGPTNEALQAKFVYSGQHRNPGIEYSYYIPGNGPRTTFVWKQRNEGSCSATCAGGNQLIKVSCHRQDDDTQVTPIYCDKSAKPKESLPCNMAPCPKEFQLGVWSPCSKQCGGGQQHRNLTCAQVVSKDVTRVLPESECAHLPRPAGTQGCGNKDCLPEWTVGEWTQCSVPCGGGNKTRQVECRKTFANGTWSNVPHDQCNVRTSEKPPTSMTCNSIPCFKWRVEYPCLSCGGTSFSYAPIGCFKDKHNGIRPLPEMIGNHRNNIDWYHMRETVMKCAKDAWAKNYIVFGVQFYGECWSGASSYKTYDKDGLNKIGCWEGVGKERNNYVYAFTNLASMPLVHCIFTVSNQPVQEDKCPVPKPDPKMKLCTDVCKS</sequence>
<dbReference type="PROSITE" id="PS50215">
    <property type="entry name" value="ADAM_MEPRO"/>
    <property type="match status" value="1"/>
</dbReference>
<accession>A0ABN8N6M7</accession>
<keyword evidence="11" id="KW-0732">Signal</keyword>
<keyword evidence="6 10" id="KW-0862">Zinc</keyword>
<dbReference type="Pfam" id="PF00090">
    <property type="entry name" value="TSP_1"/>
    <property type="match status" value="1"/>
</dbReference>
<dbReference type="PANTHER" id="PTHR13723">
    <property type="entry name" value="ADAMTS A DISINTEGRIN AND METALLOPROTEASE WITH THROMBOSPONDIN MOTIFS PROTEASE"/>
    <property type="match status" value="1"/>
</dbReference>
<dbReference type="InterPro" id="IPR050439">
    <property type="entry name" value="ADAMTS_ADAMTS-like"/>
</dbReference>
<comment type="subcellular location">
    <subcellularLocation>
        <location evidence="1">Secreted</location>
    </subcellularLocation>
</comment>
<feature type="active site" evidence="10">
    <location>
        <position position="374"/>
    </location>
</feature>
<name>A0ABN8N6M7_9CNID</name>
<dbReference type="EMBL" id="CALNXI010000757">
    <property type="protein sequence ID" value="CAH3044437.1"/>
    <property type="molecule type" value="Genomic_DNA"/>
</dbReference>
<proteinExistence type="predicted"/>
<dbReference type="Pfam" id="PF01421">
    <property type="entry name" value="Reprolysin"/>
    <property type="match status" value="1"/>
</dbReference>
<feature type="binding site" evidence="10">
    <location>
        <position position="377"/>
    </location>
    <ligand>
        <name>Zn(2+)</name>
        <dbReference type="ChEBI" id="CHEBI:29105"/>
        <note>catalytic</note>
    </ligand>
</feature>
<evidence type="ECO:0000256" key="3">
    <source>
        <dbReference type="ARBA" id="ARBA00022670"/>
    </source>
</evidence>
<keyword evidence="7" id="KW-0482">Metalloprotease</keyword>
<dbReference type="Proteomes" id="UP001159427">
    <property type="component" value="Unassembled WGS sequence"/>
</dbReference>
<protein>
    <recommendedName>
        <fullName evidence="12">Peptidase M12B domain-containing protein</fullName>
    </recommendedName>
</protein>
<keyword evidence="4 10" id="KW-0479">Metal-binding</keyword>
<gene>
    <name evidence="13" type="ORF">PEVE_00040801</name>
</gene>
<feature type="chain" id="PRO_5046335639" description="Peptidase M12B domain-containing protein" evidence="11">
    <location>
        <begin position="22"/>
        <end position="1127"/>
    </location>
</feature>
<evidence type="ECO:0000256" key="9">
    <source>
        <dbReference type="ARBA" id="ARBA00023180"/>
    </source>
</evidence>
<dbReference type="SMART" id="SM00209">
    <property type="entry name" value="TSP1"/>
    <property type="match status" value="4"/>
</dbReference>
<evidence type="ECO:0000256" key="11">
    <source>
        <dbReference type="SAM" id="SignalP"/>
    </source>
</evidence>
<feature type="binding site" evidence="10">
    <location>
        <position position="373"/>
    </location>
    <ligand>
        <name>Zn(2+)</name>
        <dbReference type="ChEBI" id="CHEBI:29105"/>
        <note>catalytic</note>
    </ligand>
</feature>
<dbReference type="InterPro" id="IPR041645">
    <property type="entry name" value="ADAMTS_CR_2"/>
</dbReference>
<dbReference type="InterPro" id="IPR010294">
    <property type="entry name" value="ADAMTS_spacer1"/>
</dbReference>
<keyword evidence="3" id="KW-0645">Protease</keyword>
<evidence type="ECO:0000256" key="2">
    <source>
        <dbReference type="ARBA" id="ARBA00022525"/>
    </source>
</evidence>
<dbReference type="PROSITE" id="PS50092">
    <property type="entry name" value="TSP1"/>
    <property type="match status" value="3"/>
</dbReference>
<feature type="domain" description="Peptidase M12B" evidence="12">
    <location>
        <begin position="228"/>
        <end position="429"/>
    </location>
</feature>
<dbReference type="InterPro" id="IPR000884">
    <property type="entry name" value="TSP1_rpt"/>
</dbReference>
<evidence type="ECO:0000313" key="14">
    <source>
        <dbReference type="Proteomes" id="UP001159427"/>
    </source>
</evidence>
<comment type="caution">
    <text evidence="10">Lacks conserved residue(s) required for the propagation of feature annotation.</text>
</comment>